<dbReference type="Gene3D" id="1.10.238.10">
    <property type="entry name" value="EF-hand"/>
    <property type="match status" value="1"/>
</dbReference>
<keyword evidence="18" id="KW-1185">Reference proteome</keyword>
<dbReference type="Gene3D" id="1.10.287.70">
    <property type="match status" value="4"/>
</dbReference>
<evidence type="ECO:0000259" key="15">
    <source>
        <dbReference type="Pfam" id="PF00520"/>
    </source>
</evidence>
<feature type="transmembrane region" description="Helical" evidence="14">
    <location>
        <begin position="557"/>
        <end position="577"/>
    </location>
</feature>
<feature type="binding site" evidence="11">
    <location>
        <position position="1063"/>
    </location>
    <ligand>
        <name>Ca(2+)</name>
        <dbReference type="ChEBI" id="CHEBI:29108"/>
    </ligand>
</feature>
<dbReference type="InterPro" id="IPR027359">
    <property type="entry name" value="Volt_channel_dom_sf"/>
</dbReference>
<organism evidence="17 18">
    <name type="scientific">Pythium oligandrum</name>
    <name type="common">Mycoparasitic fungus</name>
    <dbReference type="NCBI Taxonomy" id="41045"/>
    <lineage>
        <taxon>Eukaryota</taxon>
        <taxon>Sar</taxon>
        <taxon>Stramenopiles</taxon>
        <taxon>Oomycota</taxon>
        <taxon>Peronosporomycetes</taxon>
        <taxon>Pythiales</taxon>
        <taxon>Pythiaceae</taxon>
        <taxon>Pythium</taxon>
    </lineage>
</organism>
<feature type="transmembrane region" description="Helical" evidence="14">
    <location>
        <begin position="248"/>
        <end position="270"/>
    </location>
</feature>
<feature type="transmembrane region" description="Helical" evidence="14">
    <location>
        <begin position="1205"/>
        <end position="1229"/>
    </location>
</feature>
<feature type="domain" description="Ion transport" evidence="15">
    <location>
        <begin position="1171"/>
        <end position="1430"/>
    </location>
</feature>
<evidence type="ECO:0000256" key="5">
    <source>
        <dbReference type="ARBA" id="ARBA00022882"/>
    </source>
</evidence>
<evidence type="ECO:0000256" key="1">
    <source>
        <dbReference type="ARBA" id="ARBA00004141"/>
    </source>
</evidence>
<dbReference type="OrthoDB" id="431720at2759"/>
<keyword evidence="4" id="KW-0677">Repeat</keyword>
<keyword evidence="3 14" id="KW-0812">Transmembrane</keyword>
<feature type="domain" description="Voltage-dependent L-type calcium channel IQ-associated" evidence="16">
    <location>
        <begin position="1443"/>
        <end position="1480"/>
    </location>
</feature>
<protein>
    <recommendedName>
        <fullName evidence="19">EF-hand domain-containing protein</fullName>
    </recommendedName>
</protein>
<keyword evidence="8 14" id="KW-0472">Membrane</keyword>
<feature type="transmembrane region" description="Helical" evidence="14">
    <location>
        <begin position="193"/>
        <end position="216"/>
    </location>
</feature>
<dbReference type="SUPFAM" id="SSF81324">
    <property type="entry name" value="Voltage-gated potassium channels"/>
    <property type="match status" value="4"/>
</dbReference>
<keyword evidence="5 12" id="KW-0851">Voltage-gated channel</keyword>
<evidence type="ECO:0000313" key="18">
    <source>
        <dbReference type="Proteomes" id="UP000794436"/>
    </source>
</evidence>
<comment type="caution">
    <text evidence="17">The sequence shown here is derived from an EMBL/GenBank/DDBJ whole genome shotgun (WGS) entry which is preliminary data.</text>
</comment>
<feature type="transmembrane region" description="Helical" evidence="14">
    <location>
        <begin position="816"/>
        <end position="835"/>
    </location>
</feature>
<evidence type="ECO:0008006" key="19">
    <source>
        <dbReference type="Google" id="ProtNLM"/>
    </source>
</evidence>
<dbReference type="Pfam" id="PF16905">
    <property type="entry name" value="GPHH"/>
    <property type="match status" value="1"/>
</dbReference>
<feature type="compositionally biased region" description="Basic and acidic residues" evidence="13">
    <location>
        <begin position="733"/>
        <end position="752"/>
    </location>
</feature>
<feature type="transmembrane region" description="Helical" evidence="14">
    <location>
        <begin position="1173"/>
        <end position="1193"/>
    </location>
</feature>
<dbReference type="InterPro" id="IPR043203">
    <property type="entry name" value="VGCC_Ca_Na"/>
</dbReference>
<keyword evidence="2" id="KW-0813">Transport</keyword>
<feature type="transmembrane region" description="Helical" evidence="14">
    <location>
        <begin position="676"/>
        <end position="702"/>
    </location>
</feature>
<feature type="region of interest" description="Disordered" evidence="13">
    <location>
        <begin position="707"/>
        <end position="766"/>
    </location>
</feature>
<feature type="transmembrane region" description="Helical" evidence="14">
    <location>
        <begin position="518"/>
        <end position="537"/>
    </location>
</feature>
<evidence type="ECO:0000256" key="10">
    <source>
        <dbReference type="ARBA" id="ARBA00023303"/>
    </source>
</evidence>
<dbReference type="InterPro" id="IPR031649">
    <property type="entry name" value="GPHH_dom"/>
</dbReference>
<evidence type="ECO:0000256" key="3">
    <source>
        <dbReference type="ARBA" id="ARBA00022692"/>
    </source>
</evidence>
<dbReference type="PANTHER" id="PTHR10037:SF62">
    <property type="entry name" value="SODIUM CHANNEL PROTEIN 60E"/>
    <property type="match status" value="1"/>
</dbReference>
<keyword evidence="9" id="KW-0325">Glycoprotein</keyword>
<keyword evidence="11" id="KW-0479">Metal-binding</keyword>
<evidence type="ECO:0000256" key="14">
    <source>
        <dbReference type="SAM" id="Phobius"/>
    </source>
</evidence>
<evidence type="ECO:0000256" key="6">
    <source>
        <dbReference type="ARBA" id="ARBA00022989"/>
    </source>
</evidence>
<feature type="domain" description="Ion transport" evidence="15">
    <location>
        <begin position="815"/>
        <end position="1123"/>
    </location>
</feature>
<comment type="similarity">
    <text evidence="12">Belongs to the calcium channel alpha-1 subunit (TC 1.A.1.11) family.</text>
</comment>
<evidence type="ECO:0000256" key="9">
    <source>
        <dbReference type="ARBA" id="ARBA00023180"/>
    </source>
</evidence>
<evidence type="ECO:0000256" key="13">
    <source>
        <dbReference type="SAM" id="MobiDB-lite"/>
    </source>
</evidence>
<comment type="subcellular location">
    <subcellularLocation>
        <location evidence="1 12">Membrane</location>
        <topology evidence="1 12">Multi-pass membrane protein</topology>
    </subcellularLocation>
</comment>
<feature type="domain" description="Ion transport" evidence="15">
    <location>
        <begin position="518"/>
        <end position="584"/>
    </location>
</feature>
<dbReference type="EMBL" id="SPLM01000002">
    <property type="protein sequence ID" value="TMW68721.1"/>
    <property type="molecule type" value="Genomic_DNA"/>
</dbReference>
<name>A0A8K1CRX9_PYTOL</name>
<feature type="transmembrane region" description="Helical" evidence="14">
    <location>
        <begin position="855"/>
        <end position="876"/>
    </location>
</feature>
<dbReference type="Proteomes" id="UP000794436">
    <property type="component" value="Unassembled WGS sequence"/>
</dbReference>
<feature type="domain" description="Ion transport" evidence="15">
    <location>
        <begin position="113"/>
        <end position="474"/>
    </location>
</feature>
<feature type="transmembrane region" description="Helical" evidence="14">
    <location>
        <begin position="946"/>
        <end position="966"/>
    </location>
</feature>
<dbReference type="GO" id="GO:0046872">
    <property type="term" value="F:metal ion binding"/>
    <property type="evidence" value="ECO:0007669"/>
    <property type="project" value="UniProtKB-KW"/>
</dbReference>
<feature type="transmembrane region" description="Helical" evidence="14">
    <location>
        <begin position="1241"/>
        <end position="1266"/>
    </location>
</feature>
<evidence type="ECO:0000313" key="17">
    <source>
        <dbReference type="EMBL" id="TMW68721.1"/>
    </source>
</evidence>
<dbReference type="GO" id="GO:0001518">
    <property type="term" value="C:voltage-gated sodium channel complex"/>
    <property type="evidence" value="ECO:0007669"/>
    <property type="project" value="TreeGrafter"/>
</dbReference>
<dbReference type="FunFam" id="1.20.120.350:FF:000009">
    <property type="entry name" value="Voltage-dependent T-type calcium channel subunit alpha"/>
    <property type="match status" value="1"/>
</dbReference>
<evidence type="ECO:0000256" key="4">
    <source>
        <dbReference type="ARBA" id="ARBA00022737"/>
    </source>
</evidence>
<proteinExistence type="inferred from homology"/>
<evidence type="ECO:0000256" key="7">
    <source>
        <dbReference type="ARBA" id="ARBA00023065"/>
    </source>
</evidence>
<dbReference type="Gene3D" id="1.20.120.350">
    <property type="entry name" value="Voltage-gated potassium channels. Chain C"/>
    <property type="match status" value="3"/>
</dbReference>
<dbReference type="GO" id="GO:0005245">
    <property type="term" value="F:voltage-gated calcium channel activity"/>
    <property type="evidence" value="ECO:0007669"/>
    <property type="project" value="InterPro"/>
</dbReference>
<dbReference type="InterPro" id="IPR002077">
    <property type="entry name" value="VDCCAlpha1"/>
</dbReference>
<evidence type="ECO:0000259" key="16">
    <source>
        <dbReference type="Pfam" id="PF16905"/>
    </source>
</evidence>
<dbReference type="PRINTS" id="PR00167">
    <property type="entry name" value="CACHANNEL"/>
</dbReference>
<keyword evidence="6 14" id="KW-1133">Transmembrane helix</keyword>
<keyword evidence="11 12" id="KW-0106">Calcium</keyword>
<dbReference type="GO" id="GO:0005891">
    <property type="term" value="C:voltage-gated calcium channel complex"/>
    <property type="evidence" value="ECO:0007669"/>
    <property type="project" value="InterPro"/>
</dbReference>
<feature type="transmembrane region" description="Helical" evidence="14">
    <location>
        <begin position="1090"/>
        <end position="1114"/>
    </location>
</feature>
<evidence type="ECO:0000256" key="8">
    <source>
        <dbReference type="ARBA" id="ARBA00023136"/>
    </source>
</evidence>
<dbReference type="PANTHER" id="PTHR10037">
    <property type="entry name" value="VOLTAGE-GATED CATION CHANNEL CALCIUM AND SODIUM"/>
    <property type="match status" value="1"/>
</dbReference>
<keyword evidence="12" id="KW-0109">Calcium transport</keyword>
<evidence type="ECO:0000256" key="12">
    <source>
        <dbReference type="RuleBase" id="RU003808"/>
    </source>
</evidence>
<accession>A0A8K1CRX9</accession>
<feature type="domain" description="Ion transport" evidence="15">
    <location>
        <begin position="628"/>
        <end position="709"/>
    </location>
</feature>
<dbReference type="GO" id="GO:0005248">
    <property type="term" value="F:voltage-gated sodium channel activity"/>
    <property type="evidence" value="ECO:0007669"/>
    <property type="project" value="TreeGrafter"/>
</dbReference>
<evidence type="ECO:0000256" key="2">
    <source>
        <dbReference type="ARBA" id="ARBA00022448"/>
    </source>
</evidence>
<feature type="binding site" evidence="11">
    <location>
        <position position="425"/>
    </location>
    <ligand>
        <name>Ca(2+)</name>
        <dbReference type="ChEBI" id="CHEBI:29108"/>
    </ligand>
</feature>
<feature type="transmembrane region" description="Helical" evidence="14">
    <location>
        <begin position="1399"/>
        <end position="1421"/>
    </location>
</feature>
<dbReference type="Pfam" id="PF00520">
    <property type="entry name" value="Ion_trans"/>
    <property type="match status" value="5"/>
</dbReference>
<evidence type="ECO:0000256" key="11">
    <source>
        <dbReference type="PIRSR" id="PIRSR602077-1"/>
    </source>
</evidence>
<reference evidence="17" key="1">
    <citation type="submission" date="2019-03" db="EMBL/GenBank/DDBJ databases">
        <title>Long read genome sequence of the mycoparasitic Pythium oligandrum ATCC 38472 isolated from sugarbeet rhizosphere.</title>
        <authorList>
            <person name="Gaulin E."/>
        </authorList>
    </citation>
    <scope>NUCLEOTIDE SEQUENCE</scope>
    <source>
        <strain evidence="17">ATCC 38472_TT</strain>
    </source>
</reference>
<gene>
    <name evidence="17" type="ORF">Poli38472_006189</name>
</gene>
<feature type="transmembrane region" description="Helical" evidence="14">
    <location>
        <begin position="444"/>
        <end position="467"/>
    </location>
</feature>
<keyword evidence="12" id="KW-0107">Calcium channel</keyword>
<keyword evidence="10" id="KW-0407">Ion channel</keyword>
<sequence>MATQPRRRPSVTLSSATVASKALQAFSAHGNSRKLGHMSVANLLRRPSPPDLIQTMINSSPGCYQGDDGSTDICERYNFYAHGKRFLFAPCSLGVFDESNRFRQAIIWCITWKRFDQFILLLIFANSIILSLADYSKVDKNGDLDSSTSIRNAIVNRADRIFTIFFSIECSMKIIAMGLIGERGAYLMDPWNWLDFVVVFFGILAVIPGIPNVSVLRTFRVLRPLRSLNAVAGMKKLVSALLKSIPELLTVVAFLIFLFFLYGVIGVQLWSGVLHPRCRLTPYPVRLDPNVTYTGLQTYQEKILADYSLFTCNGDDGQPIPVREDATHDTSPWRTPRMCYWPIADEQIAQTCALSGTSYRQCPTGQTCGSDFDFYGNFRFTHPDKDIMLYVLHGATYNADMSWGYANFDHIGAAALSIFQCITREGWSDIMYMLQDAGYGLSSVFFFVSFIIFGSFFMLNLTLAVIWENFSEASLEEAEEKKLRLASQALKSKHKISQPHFLTKSPFRTIIGRIIQHWLFSWFRTALILLNTIILSLDQYPEDSNLEEVVEIINFGLMLAFCAEIILKVIGLGWKAWSEDRYNWRSSAKLKNRVVFWSSIRQTLRTIQTRAVLAIAPEAAFHDVQHNPRNMEAVYVPRANFDTILWSMVTVFQILTGENWNVVMYDGWRSAGWSAVLYFISLIVFGNFIVLNLFLAILLGNFEESSEDEKREEREREELRKRARVAPATGNWRSEREDRTQYSGSHDEDHRPKASFNMTTSGRSRRGSNAVFDERVASTFHRQSVNAPKKVANRSLLILTVHNPVRKFCIKVISHPHFDSISLALIAISTISLAIDNPLNSPNSTFVTLLSWADSILTILFVGEVLLKIVATGFVLDENAYLRNNWNVMDFVITSLATFSLFEGSSRFKFVKTLRTFRALRPLRMIQRNPGLKLVVSSLIASIPQILNVIMVCVLVFLIFSIVAVNNLKGRLYSCRGEAFDALSGTQQDLITYPRLWDDMRKTEHTWFNFSSAEILQSITNQEDLTSRLMCELLGAQWGNTISQSFDNVLRGCQTFFEMTTTEGWVTIMLAGVDATEVDMQPIPNYREGWAFFFIAFILVGTFFVMQLFVGVVIENFNKMKEKLDGTYLLSAAQREWLIINECMLNLRPIRKMKTPQNHFRRKMFRLARNPNFEIGIAGCIVLNTVFMAMHYFGEEDLYRKTIEFSNYVFALIFTCEAAIKITGLGHYYWKDAWNRFDFVIVLGSFIGLLYQWAGGSSVGALATSFRGFRVGRLFRLIQSAPSLRQLFNTLLITLPSLVNIGGLLFLVFFIYAAMGVQLFAKVKFRDLITPTTNFQTIERAMVTLIRCATGERWNDVMYELASTEDCVEDPTYDPTMCGFNNSPNCVALNGCGSPVAFIYLYSFTLLVTFILLNIFIAVVLEGFANEKDRMDGILLPHHYESFVNTWSLFDPEATGFIDWYVLPNFLEALDPPMGFDKSTKPSTKEIMTFVELLDLPVFRKNKVFFNDVARRIGKFVVDETSDEPLKPLPSALNLEQRWRKYLQARKVKRQDHTVFRVNQFNAAVFLHSAVKAQIFRDDLKRKVEDYSNLIYEKVPEPRAMTMSPVIEDVEYAMAHPFEDYLSLKDSMNDFNHH</sequence>
<keyword evidence="7" id="KW-0406">Ion transport</keyword>
<feature type="compositionally biased region" description="Basic and acidic residues" evidence="13">
    <location>
        <begin position="708"/>
        <end position="720"/>
    </location>
</feature>
<dbReference type="InterPro" id="IPR005821">
    <property type="entry name" value="Ion_trans_dom"/>
</dbReference>
<feature type="transmembrane region" description="Helical" evidence="14">
    <location>
        <begin position="639"/>
        <end position="656"/>
    </location>
</feature>
<feature type="transmembrane region" description="Helical" evidence="14">
    <location>
        <begin position="1287"/>
        <end position="1315"/>
    </location>
</feature>